<dbReference type="InterPro" id="IPR001509">
    <property type="entry name" value="Epimerase_deHydtase"/>
</dbReference>
<dbReference type="CDD" id="cd05239">
    <property type="entry name" value="GDP_FS_SDR_e"/>
    <property type="match status" value="1"/>
</dbReference>
<keyword evidence="5" id="KW-0521">NADP</keyword>
<organism evidence="10">
    <name type="scientific">Sarcoptes scabiei</name>
    <name type="common">Itch mite</name>
    <name type="synonym">Acarus scabiei</name>
    <dbReference type="NCBI Taxonomy" id="52283"/>
    <lineage>
        <taxon>Eukaryota</taxon>
        <taxon>Metazoa</taxon>
        <taxon>Ecdysozoa</taxon>
        <taxon>Arthropoda</taxon>
        <taxon>Chelicerata</taxon>
        <taxon>Arachnida</taxon>
        <taxon>Acari</taxon>
        <taxon>Acariformes</taxon>
        <taxon>Sarcoptiformes</taxon>
        <taxon>Astigmata</taxon>
        <taxon>Psoroptidia</taxon>
        <taxon>Sarcoptoidea</taxon>
        <taxon>Sarcoptidae</taxon>
        <taxon>Sarcoptinae</taxon>
        <taxon>Sarcoptes</taxon>
    </lineage>
</organism>
<evidence type="ECO:0000259" key="9">
    <source>
        <dbReference type="Pfam" id="PF01370"/>
    </source>
</evidence>
<dbReference type="UniPathway" id="UPA00128">
    <property type="reaction ID" value="UER00191"/>
</dbReference>
<dbReference type="HAMAP" id="MF_00956">
    <property type="entry name" value="GDP_fucose_synth"/>
    <property type="match status" value="1"/>
</dbReference>
<evidence type="ECO:0000256" key="7">
    <source>
        <dbReference type="ARBA" id="ARBA00023235"/>
    </source>
</evidence>
<dbReference type="Pfam" id="PF01370">
    <property type="entry name" value="Epimerase"/>
    <property type="match status" value="1"/>
</dbReference>
<evidence type="ECO:0000256" key="6">
    <source>
        <dbReference type="ARBA" id="ARBA00023002"/>
    </source>
</evidence>
<dbReference type="InterPro" id="IPR036291">
    <property type="entry name" value="NAD(P)-bd_dom_sf"/>
</dbReference>
<reference evidence="12" key="1">
    <citation type="journal article" date="2020" name="PLoS Negl. Trop. Dis.">
        <title>High-quality nuclear genome for Sarcoptes scabiei-A critical resource for a neglected parasite.</title>
        <authorList>
            <person name="Korhonen P.K."/>
            <person name="Gasser R.B."/>
            <person name="Ma G."/>
            <person name="Wang T."/>
            <person name="Stroehlein A.J."/>
            <person name="Young N.D."/>
            <person name="Ang C.S."/>
            <person name="Fernando D.D."/>
            <person name="Lu H.C."/>
            <person name="Taylor S."/>
            <person name="Reynolds S.L."/>
            <person name="Mofiz E."/>
            <person name="Najaraj S.H."/>
            <person name="Gowda H."/>
            <person name="Madugundu A."/>
            <person name="Renuse S."/>
            <person name="Holt D."/>
            <person name="Pandey A."/>
            <person name="Papenfuss A.T."/>
            <person name="Fischer K."/>
        </authorList>
    </citation>
    <scope>NUCLEOTIDE SEQUENCE [LARGE SCALE GENOMIC DNA]</scope>
</reference>
<feature type="domain" description="NAD-dependent epimerase/dehydratase" evidence="9">
    <location>
        <begin position="4"/>
        <end position="244"/>
    </location>
</feature>
<dbReference type="InterPro" id="IPR028614">
    <property type="entry name" value="GDP_fucose/colitose_synth"/>
</dbReference>
<dbReference type="PANTHER" id="PTHR43238:SF1">
    <property type="entry name" value="GDP-L-FUCOSE SYNTHASE"/>
    <property type="match status" value="1"/>
</dbReference>
<dbReference type="AlphaFoldDB" id="A0A834R883"/>
<gene>
    <name evidence="10" type="ORF">SSS_8287</name>
</gene>
<dbReference type="EMBL" id="WVUK01000056">
    <property type="protein sequence ID" value="KAF7492819.1"/>
    <property type="molecule type" value="Genomic_DNA"/>
</dbReference>
<dbReference type="GO" id="GO:0050577">
    <property type="term" value="F:GDP-L-fucose synthase activity"/>
    <property type="evidence" value="ECO:0007669"/>
    <property type="project" value="UniProtKB-EC"/>
</dbReference>
<evidence type="ECO:0000256" key="5">
    <source>
        <dbReference type="ARBA" id="ARBA00022857"/>
    </source>
</evidence>
<keyword evidence="12" id="KW-1185">Reference proteome</keyword>
<dbReference type="EC" id="1.1.1.271" evidence="4"/>
<dbReference type="GO" id="GO:0042351">
    <property type="term" value="P:'de novo' GDP-L-fucose biosynthetic process"/>
    <property type="evidence" value="ECO:0007669"/>
    <property type="project" value="UniProtKB-UniPathway"/>
</dbReference>
<comment type="similarity">
    <text evidence="3">Belongs to the NAD(P)-dependent epimerase/dehydratase family. Fucose synthase subfamily.</text>
</comment>
<evidence type="ECO:0000256" key="3">
    <source>
        <dbReference type="ARBA" id="ARBA00005959"/>
    </source>
</evidence>
<reference evidence="11" key="3">
    <citation type="submission" date="2022-06" db="UniProtKB">
        <authorList>
            <consortium name="EnsemblMetazoa"/>
        </authorList>
    </citation>
    <scope>IDENTIFICATION</scope>
</reference>
<sequence>METVLVTGGSGLVGKAIQNLIERFEPDQRFHYEFVTGVDLTDLDATKSLFEKIKPNYVIHLAAMVGGLYKNEKNNLDFFRINMAINDNVLSMADKYKVKKCVSCLSTCIFPDQIQYPIDEKMIHLGPPHSSNYGYSYAKRMIDILNRAYMDRNQSSESDSRPIFTSIIPTNVYGPNDNFNLEDGHVIACLIHKAYLACMEAKAKNSTSAELIVLGSGEPRRQFIYCYDLAKLIIWVIENYEEKEPIILSVDESEEISIKDVAELIAESMRNHFTDINLSLKFDHNFSDGQFKKTASNKKLRKYLPKYQFIPMFFGIEKTVKWFIENYDQARK</sequence>
<name>A0A834R883_SARSC</name>
<comment type="function">
    <text evidence="1">Catalyzes the two-step NADP-dependent conversion of GDP-4-dehydro-6-deoxy-D-mannose to GDP-fucose, involving an epimerase and a reductase reaction.</text>
</comment>
<keyword evidence="7" id="KW-0413">Isomerase</keyword>
<reference evidence="10" key="2">
    <citation type="submission" date="2020-01" db="EMBL/GenBank/DDBJ databases">
        <authorList>
            <person name="Korhonen P.K.K."/>
            <person name="Guangxu M.G."/>
            <person name="Wang T.W."/>
            <person name="Stroehlein A.J.S."/>
            <person name="Young N.D."/>
            <person name="Ang C.-S.A."/>
            <person name="Fernando D.W.F."/>
            <person name="Lu H.L."/>
            <person name="Taylor S.T."/>
            <person name="Ehtesham M.E.M."/>
            <person name="Najaraj S.H.N."/>
            <person name="Harsha G.H.G."/>
            <person name="Madugundu A.M."/>
            <person name="Renuse S.R."/>
            <person name="Holt D.H."/>
            <person name="Pandey A.P."/>
            <person name="Papenfuss A.P."/>
            <person name="Gasser R.B.G."/>
            <person name="Fischer K.F."/>
        </authorList>
    </citation>
    <scope>NUCLEOTIDE SEQUENCE</scope>
    <source>
        <strain evidence="10">SSS_KF_BRIS2020</strain>
    </source>
</reference>
<dbReference type="Gene3D" id="3.90.25.10">
    <property type="entry name" value="UDP-galactose 4-epimerase, domain 1"/>
    <property type="match status" value="1"/>
</dbReference>
<protein>
    <recommendedName>
        <fullName evidence="4">GDP-L-fucose synthase</fullName>
        <ecNumber evidence="4">1.1.1.271</ecNumber>
    </recommendedName>
    <alternativeName>
        <fullName evidence="8">GDP-4-keto-6-deoxy-D-mannose-3,5-epimerase-4-reductase</fullName>
    </alternativeName>
</protein>
<dbReference type="Gene3D" id="3.40.50.720">
    <property type="entry name" value="NAD(P)-binding Rossmann-like Domain"/>
    <property type="match status" value="1"/>
</dbReference>
<evidence type="ECO:0000313" key="11">
    <source>
        <dbReference type="EnsemblMetazoa" id="KAF7492819.1"/>
    </source>
</evidence>
<comment type="pathway">
    <text evidence="2">Nucleotide-sugar biosynthesis; GDP-L-fucose biosynthesis via de novo pathway; GDP-L-fucose from GDP-alpha-D-mannose: step 2/2.</text>
</comment>
<evidence type="ECO:0000256" key="4">
    <source>
        <dbReference type="ARBA" id="ARBA00012371"/>
    </source>
</evidence>
<dbReference type="Proteomes" id="UP000070412">
    <property type="component" value="Unassembled WGS sequence"/>
</dbReference>
<evidence type="ECO:0000313" key="10">
    <source>
        <dbReference type="EMBL" id="KAF7492819.1"/>
    </source>
</evidence>
<accession>A0A834R883</accession>
<dbReference type="OrthoDB" id="202470at2759"/>
<evidence type="ECO:0000313" key="12">
    <source>
        <dbReference type="Proteomes" id="UP000070412"/>
    </source>
</evidence>
<keyword evidence="6" id="KW-0560">Oxidoreductase</keyword>
<evidence type="ECO:0000256" key="8">
    <source>
        <dbReference type="ARBA" id="ARBA00032995"/>
    </source>
</evidence>
<dbReference type="GO" id="GO:0016853">
    <property type="term" value="F:isomerase activity"/>
    <property type="evidence" value="ECO:0007669"/>
    <property type="project" value="UniProtKB-KW"/>
</dbReference>
<dbReference type="EnsemblMetazoa" id="SSS_8287s_mrna">
    <property type="protein sequence ID" value="KAF7492819.1"/>
    <property type="gene ID" value="SSS_8287"/>
</dbReference>
<proteinExistence type="inferred from homology"/>
<evidence type="ECO:0000256" key="2">
    <source>
        <dbReference type="ARBA" id="ARBA00004883"/>
    </source>
</evidence>
<dbReference type="PANTHER" id="PTHR43238">
    <property type="entry name" value="GDP-L-FUCOSE SYNTHASE"/>
    <property type="match status" value="1"/>
</dbReference>
<dbReference type="SUPFAM" id="SSF51735">
    <property type="entry name" value="NAD(P)-binding Rossmann-fold domains"/>
    <property type="match status" value="1"/>
</dbReference>
<evidence type="ECO:0000256" key="1">
    <source>
        <dbReference type="ARBA" id="ARBA00002870"/>
    </source>
</evidence>